<gene>
    <name evidence="1" type="ORF">EEDITHA_LOCUS22301</name>
</gene>
<dbReference type="EMBL" id="CAKOGL010000031">
    <property type="protein sequence ID" value="CAH2108357.1"/>
    <property type="molecule type" value="Genomic_DNA"/>
</dbReference>
<protein>
    <submittedName>
        <fullName evidence="1">Uncharacterized protein</fullName>
    </submittedName>
</protein>
<evidence type="ECO:0000313" key="2">
    <source>
        <dbReference type="Proteomes" id="UP001153954"/>
    </source>
</evidence>
<sequence length="89" mass="10295">MKRFGQESPVMDLCMNHTIQLAVMDVMYRQIDDYETDASSNSGLDYDLEDDFCVTDELENATNKAERDVFIILTLLFFKLSPKTTTKEK</sequence>
<keyword evidence="2" id="KW-1185">Reference proteome</keyword>
<evidence type="ECO:0000313" key="1">
    <source>
        <dbReference type="EMBL" id="CAH2108357.1"/>
    </source>
</evidence>
<organism evidence="1 2">
    <name type="scientific">Euphydryas editha</name>
    <name type="common">Edith's checkerspot</name>
    <dbReference type="NCBI Taxonomy" id="104508"/>
    <lineage>
        <taxon>Eukaryota</taxon>
        <taxon>Metazoa</taxon>
        <taxon>Ecdysozoa</taxon>
        <taxon>Arthropoda</taxon>
        <taxon>Hexapoda</taxon>
        <taxon>Insecta</taxon>
        <taxon>Pterygota</taxon>
        <taxon>Neoptera</taxon>
        <taxon>Endopterygota</taxon>
        <taxon>Lepidoptera</taxon>
        <taxon>Glossata</taxon>
        <taxon>Ditrysia</taxon>
        <taxon>Papilionoidea</taxon>
        <taxon>Nymphalidae</taxon>
        <taxon>Nymphalinae</taxon>
        <taxon>Euphydryas</taxon>
    </lineage>
</organism>
<accession>A0AAU9VAQ9</accession>
<proteinExistence type="predicted"/>
<dbReference type="AlphaFoldDB" id="A0AAU9VAQ9"/>
<name>A0AAU9VAQ9_EUPED</name>
<comment type="caution">
    <text evidence="1">The sequence shown here is derived from an EMBL/GenBank/DDBJ whole genome shotgun (WGS) entry which is preliminary data.</text>
</comment>
<dbReference type="Proteomes" id="UP001153954">
    <property type="component" value="Unassembled WGS sequence"/>
</dbReference>
<reference evidence="1" key="1">
    <citation type="submission" date="2022-03" db="EMBL/GenBank/DDBJ databases">
        <authorList>
            <person name="Tunstrom K."/>
        </authorList>
    </citation>
    <scope>NUCLEOTIDE SEQUENCE</scope>
</reference>